<organism evidence="1 2">
    <name type="scientific">Flavobacterium nackdongense</name>
    <dbReference type="NCBI Taxonomy" id="2547394"/>
    <lineage>
        <taxon>Bacteria</taxon>
        <taxon>Pseudomonadati</taxon>
        <taxon>Bacteroidota</taxon>
        <taxon>Flavobacteriia</taxon>
        <taxon>Flavobacteriales</taxon>
        <taxon>Flavobacteriaceae</taxon>
        <taxon>Flavobacterium</taxon>
    </lineage>
</organism>
<protein>
    <submittedName>
        <fullName evidence="1">Phenylacetate--CoA ligase family protein</fullName>
    </submittedName>
</protein>
<dbReference type="PANTHER" id="PTHR36932:SF1">
    <property type="entry name" value="CAPSULAR POLYSACCHARIDE BIOSYNTHESIS PROTEIN"/>
    <property type="match status" value="1"/>
</dbReference>
<dbReference type="InterPro" id="IPR042099">
    <property type="entry name" value="ANL_N_sf"/>
</dbReference>
<dbReference type="SUPFAM" id="SSF56801">
    <property type="entry name" value="Acetyl-CoA synthetase-like"/>
    <property type="match status" value="1"/>
</dbReference>
<dbReference type="PANTHER" id="PTHR36932">
    <property type="entry name" value="CAPSULAR POLYSACCHARIDE BIOSYNTHESIS PROTEIN"/>
    <property type="match status" value="1"/>
</dbReference>
<dbReference type="RefSeq" id="WP_133276816.1">
    <property type="nucleotide sequence ID" value="NZ_CP037933.1"/>
</dbReference>
<keyword evidence="1" id="KW-0436">Ligase</keyword>
<accession>A0A4P6YEY9</accession>
<reference evidence="2" key="1">
    <citation type="submission" date="2019-03" db="EMBL/GenBank/DDBJ databases">
        <title>Flavobacterium sp.</title>
        <authorList>
            <person name="Kim H."/>
        </authorList>
    </citation>
    <scope>NUCLEOTIDE SEQUENCE [LARGE SCALE GENOMIC DNA]</scope>
    <source>
        <strain evidence="2">GS13</strain>
    </source>
</reference>
<dbReference type="GO" id="GO:0016874">
    <property type="term" value="F:ligase activity"/>
    <property type="evidence" value="ECO:0007669"/>
    <property type="project" value="UniProtKB-KW"/>
</dbReference>
<gene>
    <name evidence="1" type="ORF">E1750_10950</name>
</gene>
<dbReference type="Gene3D" id="3.40.50.12780">
    <property type="entry name" value="N-terminal domain of ligase-like"/>
    <property type="match status" value="1"/>
</dbReference>
<evidence type="ECO:0000313" key="1">
    <source>
        <dbReference type="EMBL" id="QBN19297.1"/>
    </source>
</evidence>
<keyword evidence="2" id="KW-1185">Reference proteome</keyword>
<evidence type="ECO:0000313" key="2">
    <source>
        <dbReference type="Proteomes" id="UP000291124"/>
    </source>
</evidence>
<dbReference type="KEGG" id="fnk:E1750_10950"/>
<dbReference type="InterPro" id="IPR053158">
    <property type="entry name" value="CapK_Type1_Caps_Biosynth"/>
</dbReference>
<dbReference type="EMBL" id="CP037933">
    <property type="protein sequence ID" value="QBN19297.1"/>
    <property type="molecule type" value="Genomic_DNA"/>
</dbReference>
<dbReference type="OrthoDB" id="580775at2"/>
<dbReference type="Proteomes" id="UP000291124">
    <property type="component" value="Chromosome"/>
</dbReference>
<proteinExistence type="predicted"/>
<name>A0A4P6YEY9_9FLAO</name>
<sequence length="441" mass="50815">MFKIFDLSLQINGFPMKEAKAELQKIQSIPEQQFEIFIENKKQEIVDYHLKNNASYQKIVGKTTFNNWKDLPIMTKKDFQKPLGERLSSGFTLKNVYVNKTSGSSGDPFIFAKDKFSHALTWATIINRFGWYGIDFNTSYQARFYGIPLDFIGYKKERFKDFLSNRYRFPIFDLSDKILEGFLKDFQTRKFDYINGYTSSIVLFAKFLQQKNIILAAICPSLKVCVVTSEMLFEDDKILLEKQFGIPVVNEYGASELDLIAFQSRSFGTHGEWQVNSETLFVEILDDENNVLPYGNEGRVVITSLFNKAHPFIRYDIGDIGILDSKSTAKKPVLQRLVGRTNDIAILPSGKKSPGLTFYYVTKSIIEDDGNVKEFVIKQTKIDTFDIEYVSKTELNLEQIQKIEAAITLYLEKGLVFTFIRKEKLERSKSGKLKQFVSLLK</sequence>
<dbReference type="AlphaFoldDB" id="A0A4P6YEY9"/>